<dbReference type="STRING" id="595537.Varpa_2742"/>
<dbReference type="EMBL" id="CP002417">
    <property type="protein sequence ID" value="ADU36940.1"/>
    <property type="molecule type" value="Genomic_DNA"/>
</dbReference>
<protein>
    <submittedName>
        <fullName evidence="1">Uncharacterized protein</fullName>
    </submittedName>
</protein>
<sequence length="137" mass="15186">MTAVNDDDAVIAELPDLRIEVSHSEDMVILQQRGGESGEDRIAIHRWQVRMLAEHFGLLPARTQARVTVETLARRLLKLHARIDLLGEHIDQFVDDEFTKQYSLAMCEIADEFIADIEVLTGGAIAAPKRAAAGVTP</sequence>
<proteinExistence type="predicted"/>
<accession>E6V3R6</accession>
<gene>
    <name evidence="1" type="ordered locus">Varpa_2742</name>
</gene>
<evidence type="ECO:0000313" key="2">
    <source>
        <dbReference type="Proteomes" id="UP000008917"/>
    </source>
</evidence>
<dbReference type="OrthoDB" id="8811924at2"/>
<dbReference type="AlphaFoldDB" id="E6V3R6"/>
<reference evidence="2" key="1">
    <citation type="submission" date="2010-12" db="EMBL/GenBank/DDBJ databases">
        <title>Complete sequence of Variovorax paradoxus EPS.</title>
        <authorList>
            <consortium name="US DOE Joint Genome Institute"/>
            <person name="Lucas S."/>
            <person name="Copeland A."/>
            <person name="Lapidus A."/>
            <person name="Cheng J.-F."/>
            <person name="Goodwin L."/>
            <person name="Pitluck S."/>
            <person name="Teshima H."/>
            <person name="Detter J.C."/>
            <person name="Han C."/>
            <person name="Tapia R."/>
            <person name="Land M."/>
            <person name="Hauser L."/>
            <person name="Kyrpides N."/>
            <person name="Ivanova N."/>
            <person name="Ovchinnikova G."/>
            <person name="Orwin P."/>
            <person name="Han J.-I.G."/>
            <person name="Woyke T."/>
        </authorList>
    </citation>
    <scope>NUCLEOTIDE SEQUENCE [LARGE SCALE GENOMIC DNA]</scope>
    <source>
        <strain evidence="2">EPS</strain>
    </source>
</reference>
<evidence type="ECO:0000313" key="1">
    <source>
        <dbReference type="EMBL" id="ADU36940.1"/>
    </source>
</evidence>
<name>E6V3R6_VARPE</name>
<organism evidence="1 2">
    <name type="scientific">Variovorax paradoxus (strain EPS)</name>
    <dbReference type="NCBI Taxonomy" id="595537"/>
    <lineage>
        <taxon>Bacteria</taxon>
        <taxon>Pseudomonadati</taxon>
        <taxon>Pseudomonadota</taxon>
        <taxon>Betaproteobacteria</taxon>
        <taxon>Burkholderiales</taxon>
        <taxon>Comamonadaceae</taxon>
        <taxon>Variovorax</taxon>
    </lineage>
</organism>
<dbReference type="HOGENOM" id="CLU_1864293_0_0_4"/>
<reference evidence="1 2" key="2">
    <citation type="journal article" date="2013" name="Genome Announc.">
        <title>Genome of the Root-Associated Plant Growth-Promoting Bacterium Variovorax paradoxus Strain EPS.</title>
        <authorList>
            <person name="Han J.I."/>
            <person name="Spain J.C."/>
            <person name="Leadbetter J.R."/>
            <person name="Ovchinnikova G."/>
            <person name="Goodwin L.A."/>
            <person name="Han C.S."/>
            <person name="Woyke T."/>
            <person name="Davenport K.W."/>
            <person name="Orwin P.M."/>
        </authorList>
    </citation>
    <scope>NUCLEOTIDE SEQUENCE [LARGE SCALE GENOMIC DNA]</scope>
    <source>
        <strain evidence="1 2">EPS</strain>
    </source>
</reference>
<dbReference type="KEGG" id="vpe:Varpa_2742"/>
<dbReference type="Proteomes" id="UP000008917">
    <property type="component" value="Chromosome"/>
</dbReference>
<dbReference type="RefSeq" id="WP_013541169.1">
    <property type="nucleotide sequence ID" value="NC_014931.1"/>
</dbReference>